<proteinExistence type="predicted"/>
<evidence type="ECO:0000313" key="1">
    <source>
        <dbReference type="EnsemblPlants" id="AVESA.00010b.r2.7AG1245820.1.CDS"/>
    </source>
</evidence>
<dbReference type="Proteomes" id="UP001732700">
    <property type="component" value="Chromosome 7A"/>
</dbReference>
<organism evidence="1 2">
    <name type="scientific">Avena sativa</name>
    <name type="common">Oat</name>
    <dbReference type="NCBI Taxonomy" id="4498"/>
    <lineage>
        <taxon>Eukaryota</taxon>
        <taxon>Viridiplantae</taxon>
        <taxon>Streptophyta</taxon>
        <taxon>Embryophyta</taxon>
        <taxon>Tracheophyta</taxon>
        <taxon>Spermatophyta</taxon>
        <taxon>Magnoliopsida</taxon>
        <taxon>Liliopsida</taxon>
        <taxon>Poales</taxon>
        <taxon>Poaceae</taxon>
        <taxon>BOP clade</taxon>
        <taxon>Pooideae</taxon>
        <taxon>Poodae</taxon>
        <taxon>Poeae</taxon>
        <taxon>Poeae Chloroplast Group 1 (Aveneae type)</taxon>
        <taxon>Aveninae</taxon>
        <taxon>Avena</taxon>
    </lineage>
</organism>
<reference evidence="1" key="2">
    <citation type="submission" date="2025-09" db="UniProtKB">
        <authorList>
            <consortium name="EnsemblPlants"/>
        </authorList>
    </citation>
    <scope>IDENTIFICATION</scope>
</reference>
<protein>
    <submittedName>
        <fullName evidence="1">Uncharacterized protein</fullName>
    </submittedName>
</protein>
<evidence type="ECO:0000313" key="2">
    <source>
        <dbReference type="Proteomes" id="UP001732700"/>
    </source>
</evidence>
<sequence length="160" mass="16636">MRPLDEKETTMVFEKLFKFTGPNLKHLLERPSAEGPTRSPAATASASTRTASSTPPSRSSAVPPPSPARASPGSAPPSASSPTAEPSTSPNSVPKSALTRITENTKSGDGVVVMSMADVPLGFGVAARGAQDCRKADTNVVVVLHQSDAGEYLCKEEELM</sequence>
<accession>A0ACD5ZS22</accession>
<keyword evidence="2" id="KW-1185">Reference proteome</keyword>
<reference evidence="1" key="1">
    <citation type="submission" date="2021-05" db="EMBL/GenBank/DDBJ databases">
        <authorList>
            <person name="Scholz U."/>
            <person name="Mascher M."/>
            <person name="Fiebig A."/>
        </authorList>
    </citation>
    <scope>NUCLEOTIDE SEQUENCE [LARGE SCALE GENOMIC DNA]</scope>
</reference>
<dbReference type="EnsemblPlants" id="AVESA.00010b.r2.7AG1245820.1">
    <property type="protein sequence ID" value="AVESA.00010b.r2.7AG1245820.1.CDS"/>
    <property type="gene ID" value="AVESA.00010b.r2.7AG1245820"/>
</dbReference>
<name>A0ACD5ZS22_AVESA</name>